<sequence>MQAAFWWRFTALKSSLHWLSVKRIKAVEEALNRWARRALDDEMPGDLFLAAHANSIEALRLKCGCKGITNRSSITFLI</sequence>
<evidence type="ECO:0000313" key="3">
    <source>
        <dbReference type="Proteomes" id="UP000708805"/>
    </source>
</evidence>
<reference evidence="1" key="1">
    <citation type="submission" date="2021-04" db="EMBL/GenBank/DDBJ databases">
        <title>Genomic characterization of endocarditis-associated Neisseria elongata subsp. nitroreducens.</title>
        <authorList>
            <person name="Schorner M."/>
            <person name="Passarelli-Araujo H."/>
            <person name="Scheffer M."/>
            <person name="Barazzetti F."/>
            <person name="Martins J."/>
            <person name="Machado H."/>
            <person name="Palmeiro J."/>
            <person name="Bazzo M."/>
        </authorList>
    </citation>
    <scope>NUCLEOTIDE SEQUENCE</scope>
    <source>
        <strain evidence="1">Nel_M001</strain>
    </source>
</reference>
<organism evidence="1 3">
    <name type="scientific">Neisseria elongata subsp. nitroreducens</name>
    <dbReference type="NCBI Taxonomy" id="90367"/>
    <lineage>
        <taxon>Bacteria</taxon>
        <taxon>Pseudomonadati</taxon>
        <taxon>Pseudomonadota</taxon>
        <taxon>Betaproteobacteria</taxon>
        <taxon>Neisseriales</taxon>
        <taxon>Neisseriaceae</taxon>
        <taxon>Neisseria</taxon>
    </lineage>
</organism>
<proteinExistence type="predicted"/>
<accession>A0A9X0ZQZ6</accession>
<dbReference type="Proteomes" id="UP000708805">
    <property type="component" value="Unassembled WGS sequence"/>
</dbReference>
<protein>
    <submittedName>
        <fullName evidence="1">Uncharacterized protein</fullName>
    </submittedName>
</protein>
<dbReference type="EMBL" id="JAGJWT010000003">
    <property type="protein sequence ID" value="MBS9340349.1"/>
    <property type="molecule type" value="Genomic_DNA"/>
</dbReference>
<gene>
    <name evidence="1" type="ORF">J8641_01965</name>
    <name evidence="2" type="ORF">J8641_05880</name>
</gene>
<dbReference type="AlphaFoldDB" id="A0A9X0ZQZ6"/>
<evidence type="ECO:0000313" key="1">
    <source>
        <dbReference type="EMBL" id="MBS9339606.1"/>
    </source>
</evidence>
<dbReference type="EMBL" id="JAGJWT010000001">
    <property type="protein sequence ID" value="MBS9339606.1"/>
    <property type="molecule type" value="Genomic_DNA"/>
</dbReference>
<dbReference type="RefSeq" id="WP_214037207.1">
    <property type="nucleotide sequence ID" value="NZ_JAGJWT010000001.1"/>
</dbReference>
<evidence type="ECO:0000313" key="2">
    <source>
        <dbReference type="EMBL" id="MBS9340349.1"/>
    </source>
</evidence>
<name>A0A9X0ZQZ6_NEIEL</name>
<comment type="caution">
    <text evidence="1">The sequence shown here is derived from an EMBL/GenBank/DDBJ whole genome shotgun (WGS) entry which is preliminary data.</text>
</comment>